<accession>A0ABP5EG43</accession>
<organism evidence="6 7">
    <name type="scientific">Nocardiopsis rhodophaea</name>
    <dbReference type="NCBI Taxonomy" id="280238"/>
    <lineage>
        <taxon>Bacteria</taxon>
        <taxon>Bacillati</taxon>
        <taxon>Actinomycetota</taxon>
        <taxon>Actinomycetes</taxon>
        <taxon>Streptosporangiales</taxon>
        <taxon>Nocardiopsidaceae</taxon>
        <taxon>Nocardiopsis</taxon>
    </lineage>
</organism>
<dbReference type="Proteomes" id="UP001501585">
    <property type="component" value="Unassembled WGS sequence"/>
</dbReference>
<keyword evidence="3" id="KW-0472">Membrane</keyword>
<feature type="domain" description="LytR/CpsA/Psr regulator C-terminal" evidence="5">
    <location>
        <begin position="373"/>
        <end position="459"/>
    </location>
</feature>
<dbReference type="Gene3D" id="3.30.70.2390">
    <property type="match status" value="1"/>
</dbReference>
<dbReference type="EMBL" id="BAAAPC010000010">
    <property type="protein sequence ID" value="GAA1997925.1"/>
    <property type="molecule type" value="Genomic_DNA"/>
</dbReference>
<evidence type="ECO:0000256" key="3">
    <source>
        <dbReference type="SAM" id="Phobius"/>
    </source>
</evidence>
<feature type="region of interest" description="Disordered" evidence="2">
    <location>
        <begin position="346"/>
        <end position="372"/>
    </location>
</feature>
<feature type="domain" description="Cell envelope-related transcriptional attenuator" evidence="4">
    <location>
        <begin position="108"/>
        <end position="265"/>
    </location>
</feature>
<proteinExistence type="inferred from homology"/>
<dbReference type="RefSeq" id="WP_344162485.1">
    <property type="nucleotide sequence ID" value="NZ_BAAAPC010000010.1"/>
</dbReference>
<dbReference type="InterPro" id="IPR050922">
    <property type="entry name" value="LytR/CpsA/Psr_CW_biosynth"/>
</dbReference>
<gene>
    <name evidence="6" type="ORF">GCM10009799_26150</name>
</gene>
<keyword evidence="3" id="KW-0812">Transmembrane</keyword>
<dbReference type="NCBIfam" id="TIGR00350">
    <property type="entry name" value="lytR_cpsA_psr"/>
    <property type="match status" value="1"/>
</dbReference>
<evidence type="ECO:0000313" key="6">
    <source>
        <dbReference type="EMBL" id="GAA1997925.1"/>
    </source>
</evidence>
<dbReference type="PANTHER" id="PTHR33392:SF6">
    <property type="entry name" value="POLYISOPRENYL-TEICHOIC ACID--PEPTIDOGLYCAN TEICHOIC ACID TRANSFERASE TAGU"/>
    <property type="match status" value="1"/>
</dbReference>
<protein>
    <recommendedName>
        <fullName evidence="8">Transcriptional regulator</fullName>
    </recommendedName>
</protein>
<sequence length="489" mass="51868">MPRKRPSSRGSARGHAAPKNLSRSLPAKKRLSPSAWIAVITTGVVIGSSLTAYAAYVDITGGINRENVDTDAFGDRPSKVEGVVNIMIIGSDKRDGANAEYGEAEGERPDTLAIAHISPEKKSATIVNLPRDSIVQLPACKKTGDYPGSEPQQGMINSAMSYGGVSCQWDTVEKATNIRIDHFVSLDFTGFKGMVDALGGVDMCIPHPIHDPKAGNLELDAGEQTLTGEEALGYVRSRKGQGDGSDLMRIDRQQDFMAAMAQKVMSGDTLKSPSNLYSFLNEVTSSITSDDELTVDTMADIAIAMREVDLKDVNFVTVPNHPWEQNKNRVAWDEPDAQQLFQAIATDEYGGDDDKDKQDDDSGDDAKDVDPGDVSVEVLNGIGTANLANQVSGILTERGFGVSGTGNPQGMVPEASTVYYGPDGKAAAELLAQELTNATLAEDPSLSGNSVRLVMSDDWRGFKTAGGTGGVPGSVKSKNAADSSKESAC</sequence>
<dbReference type="Pfam" id="PF13399">
    <property type="entry name" value="LytR_C"/>
    <property type="match status" value="1"/>
</dbReference>
<dbReference type="Pfam" id="PF03816">
    <property type="entry name" value="LytR_cpsA_psr"/>
    <property type="match status" value="1"/>
</dbReference>
<feature type="transmembrane region" description="Helical" evidence="3">
    <location>
        <begin position="35"/>
        <end position="56"/>
    </location>
</feature>
<evidence type="ECO:0000256" key="2">
    <source>
        <dbReference type="SAM" id="MobiDB-lite"/>
    </source>
</evidence>
<keyword evidence="7" id="KW-1185">Reference proteome</keyword>
<evidence type="ECO:0008006" key="8">
    <source>
        <dbReference type="Google" id="ProtNLM"/>
    </source>
</evidence>
<comment type="similarity">
    <text evidence="1">Belongs to the LytR/CpsA/Psr (LCP) family.</text>
</comment>
<dbReference type="InterPro" id="IPR027381">
    <property type="entry name" value="LytR/CpsA/Psr_C"/>
</dbReference>
<evidence type="ECO:0000256" key="1">
    <source>
        <dbReference type="ARBA" id="ARBA00006068"/>
    </source>
</evidence>
<evidence type="ECO:0000259" key="4">
    <source>
        <dbReference type="Pfam" id="PF03816"/>
    </source>
</evidence>
<feature type="region of interest" description="Disordered" evidence="2">
    <location>
        <begin position="463"/>
        <end position="489"/>
    </location>
</feature>
<evidence type="ECO:0000259" key="5">
    <source>
        <dbReference type="Pfam" id="PF13399"/>
    </source>
</evidence>
<name>A0ABP5EG43_9ACTN</name>
<dbReference type="PANTHER" id="PTHR33392">
    <property type="entry name" value="POLYISOPRENYL-TEICHOIC ACID--PEPTIDOGLYCAN TEICHOIC ACID TRANSFERASE TAGU"/>
    <property type="match status" value="1"/>
</dbReference>
<comment type="caution">
    <text evidence="6">The sequence shown here is derived from an EMBL/GenBank/DDBJ whole genome shotgun (WGS) entry which is preliminary data.</text>
</comment>
<feature type="compositionally biased region" description="Basic and acidic residues" evidence="2">
    <location>
        <begin position="352"/>
        <end position="370"/>
    </location>
</feature>
<dbReference type="Gene3D" id="3.40.630.190">
    <property type="entry name" value="LCP protein"/>
    <property type="match status" value="1"/>
</dbReference>
<dbReference type="InterPro" id="IPR004474">
    <property type="entry name" value="LytR_CpsA_psr"/>
</dbReference>
<keyword evidence="3" id="KW-1133">Transmembrane helix</keyword>
<feature type="region of interest" description="Disordered" evidence="2">
    <location>
        <begin position="1"/>
        <end position="25"/>
    </location>
</feature>
<reference evidence="7" key="1">
    <citation type="journal article" date="2019" name="Int. J. Syst. Evol. Microbiol.">
        <title>The Global Catalogue of Microorganisms (GCM) 10K type strain sequencing project: providing services to taxonomists for standard genome sequencing and annotation.</title>
        <authorList>
            <consortium name="The Broad Institute Genomics Platform"/>
            <consortium name="The Broad Institute Genome Sequencing Center for Infectious Disease"/>
            <person name="Wu L."/>
            <person name="Ma J."/>
        </authorList>
    </citation>
    <scope>NUCLEOTIDE SEQUENCE [LARGE SCALE GENOMIC DNA]</scope>
    <source>
        <strain evidence="7">JCM 15313</strain>
    </source>
</reference>
<evidence type="ECO:0000313" key="7">
    <source>
        <dbReference type="Proteomes" id="UP001501585"/>
    </source>
</evidence>